<dbReference type="InterPro" id="IPR012932">
    <property type="entry name" value="VKOR"/>
</dbReference>
<comment type="similarity">
    <text evidence="2">Belongs to the VKOR family.</text>
</comment>
<evidence type="ECO:0000256" key="5">
    <source>
        <dbReference type="ARBA" id="ARBA00022989"/>
    </source>
</evidence>
<dbReference type="RefSeq" id="WP_264449902.1">
    <property type="nucleotide sequence ID" value="NZ_BAAAIS010000003.1"/>
</dbReference>
<keyword evidence="5 11" id="KW-1133">Transmembrane helix</keyword>
<evidence type="ECO:0000256" key="7">
    <source>
        <dbReference type="ARBA" id="ARBA00023136"/>
    </source>
</evidence>
<dbReference type="InterPro" id="IPR041714">
    <property type="entry name" value="VKOR_Actinobacteria"/>
</dbReference>
<gene>
    <name evidence="13" type="ORF">ACFSDA_12560</name>
</gene>
<dbReference type="EMBL" id="JBHUFL010000003">
    <property type="protein sequence ID" value="MFD1835898.1"/>
    <property type="molecule type" value="Genomic_DNA"/>
</dbReference>
<dbReference type="Gene3D" id="1.20.1440.130">
    <property type="entry name" value="VKOR domain"/>
    <property type="match status" value="1"/>
</dbReference>
<keyword evidence="4" id="KW-0874">Quinone</keyword>
<evidence type="ECO:0000313" key="14">
    <source>
        <dbReference type="Proteomes" id="UP001597280"/>
    </source>
</evidence>
<feature type="transmembrane region" description="Helical" evidence="11">
    <location>
        <begin position="29"/>
        <end position="49"/>
    </location>
</feature>
<evidence type="ECO:0000256" key="4">
    <source>
        <dbReference type="ARBA" id="ARBA00022719"/>
    </source>
</evidence>
<protein>
    <submittedName>
        <fullName evidence="13">Vitamin K epoxide reductase family protein</fullName>
    </submittedName>
</protein>
<keyword evidence="3 11" id="KW-0812">Transmembrane</keyword>
<name>A0ABW4PZI4_9MICO</name>
<feature type="transmembrane region" description="Helical" evidence="11">
    <location>
        <begin position="142"/>
        <end position="162"/>
    </location>
</feature>
<evidence type="ECO:0000259" key="12">
    <source>
        <dbReference type="SMART" id="SM00756"/>
    </source>
</evidence>
<sequence length="217" mass="23167">MPLSTGEVVATDAPPPASPSVVDGNPGRFAALLIVTGTVGLIMAVVLLVEKIALLEDPAYVPSCSLNPVLSCGSVMSTPQASAFGIPNPILGVAGFSAVLTLGLAVLAGARTARWMEVLIQVGVSFAVLFVHWLIGQSLFEIGALCPYCMVVWTVTIPLFWITTLRHLHRWTGGAAPAVRRAVALLIEFRSTVLVAWYLVILALIAVRFWDYWSTLL</sequence>
<evidence type="ECO:0000313" key="13">
    <source>
        <dbReference type="EMBL" id="MFD1835898.1"/>
    </source>
</evidence>
<feature type="transmembrane region" description="Helical" evidence="11">
    <location>
        <begin position="86"/>
        <end position="106"/>
    </location>
</feature>
<evidence type="ECO:0000256" key="2">
    <source>
        <dbReference type="ARBA" id="ARBA00006214"/>
    </source>
</evidence>
<feature type="transmembrane region" description="Helical" evidence="11">
    <location>
        <begin position="183"/>
        <end position="210"/>
    </location>
</feature>
<comment type="subcellular location">
    <subcellularLocation>
        <location evidence="1">Membrane</location>
        <topology evidence="1">Multi-pass membrane protein</topology>
    </subcellularLocation>
</comment>
<keyword evidence="14" id="KW-1185">Reference proteome</keyword>
<dbReference type="CDD" id="cd12922">
    <property type="entry name" value="VKOR_5"/>
    <property type="match status" value="1"/>
</dbReference>
<comment type="caution">
    <text evidence="13">The sequence shown here is derived from an EMBL/GenBank/DDBJ whole genome shotgun (WGS) entry which is preliminary data.</text>
</comment>
<keyword evidence="7 11" id="KW-0472">Membrane</keyword>
<dbReference type="SMART" id="SM00756">
    <property type="entry name" value="VKc"/>
    <property type="match status" value="1"/>
</dbReference>
<feature type="transmembrane region" description="Helical" evidence="11">
    <location>
        <begin position="118"/>
        <end position="136"/>
    </location>
</feature>
<keyword evidence="6" id="KW-0560">Oxidoreductase</keyword>
<evidence type="ECO:0000256" key="9">
    <source>
        <dbReference type="ARBA" id="ARBA00023284"/>
    </source>
</evidence>
<dbReference type="Pfam" id="PF07884">
    <property type="entry name" value="VKOR"/>
    <property type="match status" value="1"/>
</dbReference>
<organism evidence="13 14">
    <name type="scientific">Brachybacterium rhamnosum</name>
    <dbReference type="NCBI Taxonomy" id="173361"/>
    <lineage>
        <taxon>Bacteria</taxon>
        <taxon>Bacillati</taxon>
        <taxon>Actinomycetota</taxon>
        <taxon>Actinomycetes</taxon>
        <taxon>Micrococcales</taxon>
        <taxon>Dermabacteraceae</taxon>
        <taxon>Brachybacterium</taxon>
    </lineage>
</organism>
<evidence type="ECO:0000256" key="6">
    <source>
        <dbReference type="ARBA" id="ARBA00023002"/>
    </source>
</evidence>
<accession>A0ABW4PZI4</accession>
<reference evidence="14" key="1">
    <citation type="journal article" date="2019" name="Int. J. Syst. Evol. Microbiol.">
        <title>The Global Catalogue of Microorganisms (GCM) 10K type strain sequencing project: providing services to taxonomists for standard genome sequencing and annotation.</title>
        <authorList>
            <consortium name="The Broad Institute Genomics Platform"/>
            <consortium name="The Broad Institute Genome Sequencing Center for Infectious Disease"/>
            <person name="Wu L."/>
            <person name="Ma J."/>
        </authorList>
    </citation>
    <scope>NUCLEOTIDE SEQUENCE [LARGE SCALE GENOMIC DNA]</scope>
    <source>
        <strain evidence="14">JCM 11650</strain>
    </source>
</reference>
<feature type="domain" description="Vitamin K epoxide reductase" evidence="12">
    <location>
        <begin position="26"/>
        <end position="167"/>
    </location>
</feature>
<evidence type="ECO:0000256" key="10">
    <source>
        <dbReference type="SAM" id="MobiDB-lite"/>
    </source>
</evidence>
<evidence type="ECO:0000256" key="8">
    <source>
        <dbReference type="ARBA" id="ARBA00023157"/>
    </source>
</evidence>
<dbReference type="InterPro" id="IPR038354">
    <property type="entry name" value="VKOR_sf"/>
</dbReference>
<keyword evidence="9" id="KW-0676">Redox-active center</keyword>
<evidence type="ECO:0000256" key="1">
    <source>
        <dbReference type="ARBA" id="ARBA00004141"/>
    </source>
</evidence>
<evidence type="ECO:0000256" key="3">
    <source>
        <dbReference type="ARBA" id="ARBA00022692"/>
    </source>
</evidence>
<proteinExistence type="inferred from homology"/>
<keyword evidence="8" id="KW-1015">Disulfide bond</keyword>
<evidence type="ECO:0000256" key="11">
    <source>
        <dbReference type="SAM" id="Phobius"/>
    </source>
</evidence>
<dbReference type="Proteomes" id="UP001597280">
    <property type="component" value="Unassembled WGS sequence"/>
</dbReference>
<feature type="region of interest" description="Disordered" evidence="10">
    <location>
        <begin position="1"/>
        <end position="20"/>
    </location>
</feature>